<proteinExistence type="predicted"/>
<dbReference type="AlphaFoldDB" id="A0A645GUR4"/>
<evidence type="ECO:0000313" key="1">
    <source>
        <dbReference type="EMBL" id="MPN27383.1"/>
    </source>
</evidence>
<accession>A0A645GUR4</accession>
<dbReference type="EMBL" id="VSSQ01077249">
    <property type="protein sequence ID" value="MPN27383.1"/>
    <property type="molecule type" value="Genomic_DNA"/>
</dbReference>
<protein>
    <recommendedName>
        <fullName evidence="2">Outer membrane protein beta-barrel domain-containing protein</fullName>
    </recommendedName>
</protein>
<organism evidence="1">
    <name type="scientific">bioreactor metagenome</name>
    <dbReference type="NCBI Taxonomy" id="1076179"/>
    <lineage>
        <taxon>unclassified sequences</taxon>
        <taxon>metagenomes</taxon>
        <taxon>ecological metagenomes</taxon>
    </lineage>
</organism>
<comment type="caution">
    <text evidence="1">The sequence shown here is derived from an EMBL/GenBank/DDBJ whole genome shotgun (WGS) entry which is preliminary data.</text>
</comment>
<sequence length="133" mass="14660">MVGKFSQETIGSVDYTKIEVLSTAGVSMDLLGFTRLGFGMGPNWIVRMDKDGKFTIFDANDNPQTLSSLGETFINSPVAYRATLDFNLGKLMLGLNYTLETDYTFKKPGEVDKLFNAKMDDGTVGVSLLFSLF</sequence>
<reference evidence="1" key="1">
    <citation type="submission" date="2019-08" db="EMBL/GenBank/DDBJ databases">
        <authorList>
            <person name="Kucharzyk K."/>
            <person name="Murdoch R.W."/>
            <person name="Higgins S."/>
            <person name="Loffler F."/>
        </authorList>
    </citation>
    <scope>NUCLEOTIDE SEQUENCE</scope>
</reference>
<gene>
    <name evidence="1" type="ORF">SDC9_174814</name>
</gene>
<name>A0A645GUR4_9ZZZZ</name>
<evidence type="ECO:0008006" key="2">
    <source>
        <dbReference type="Google" id="ProtNLM"/>
    </source>
</evidence>